<evidence type="ECO:0000256" key="6">
    <source>
        <dbReference type="ARBA" id="ARBA00022989"/>
    </source>
</evidence>
<evidence type="ECO:0000256" key="3">
    <source>
        <dbReference type="ARBA" id="ARBA00022692"/>
    </source>
</evidence>
<keyword evidence="3" id="KW-0812">Transmembrane</keyword>
<evidence type="ECO:0000313" key="9">
    <source>
        <dbReference type="EMBL" id="KAF1934647.1"/>
    </source>
</evidence>
<evidence type="ECO:0000256" key="2">
    <source>
        <dbReference type="ARBA" id="ARBA00022448"/>
    </source>
</evidence>
<dbReference type="Pfam" id="PF00005">
    <property type="entry name" value="ABC_tran"/>
    <property type="match status" value="1"/>
</dbReference>
<dbReference type="GO" id="GO:0042626">
    <property type="term" value="F:ATPase-coupled transmembrane transporter activity"/>
    <property type="evidence" value="ECO:0007669"/>
    <property type="project" value="TreeGrafter"/>
</dbReference>
<gene>
    <name evidence="10" type="ORF">EJ02DRAFT_460740</name>
    <name evidence="9" type="ORF">EJ02DRAFT_461031</name>
</gene>
<dbReference type="Proteomes" id="UP000800038">
    <property type="component" value="Unassembled WGS sequence"/>
</dbReference>
<proteinExistence type="predicted"/>
<keyword evidence="11" id="KW-1185">Reference proteome</keyword>
<dbReference type="GO" id="GO:0016020">
    <property type="term" value="C:membrane"/>
    <property type="evidence" value="ECO:0007669"/>
    <property type="project" value="UniProtKB-SubCell"/>
</dbReference>
<dbReference type="InterPro" id="IPR039421">
    <property type="entry name" value="Type_1_exporter"/>
</dbReference>
<dbReference type="OrthoDB" id="6500128at2759"/>
<accession>A0A6A5S2Y2</accession>
<organism evidence="10 11">
    <name type="scientific">Clathrospora elynae</name>
    <dbReference type="NCBI Taxonomy" id="706981"/>
    <lineage>
        <taxon>Eukaryota</taxon>
        <taxon>Fungi</taxon>
        <taxon>Dikarya</taxon>
        <taxon>Ascomycota</taxon>
        <taxon>Pezizomycotina</taxon>
        <taxon>Dothideomycetes</taxon>
        <taxon>Pleosporomycetidae</taxon>
        <taxon>Pleosporales</taxon>
        <taxon>Diademaceae</taxon>
        <taxon>Clathrospora</taxon>
    </lineage>
</organism>
<evidence type="ECO:0000259" key="8">
    <source>
        <dbReference type="PROSITE" id="PS50893"/>
    </source>
</evidence>
<keyword evidence="5" id="KW-0067">ATP-binding</keyword>
<dbReference type="PROSITE" id="PS00211">
    <property type="entry name" value="ABC_TRANSPORTER_1"/>
    <property type="match status" value="1"/>
</dbReference>
<feature type="domain" description="ABC transporter" evidence="8">
    <location>
        <begin position="6"/>
        <end position="193"/>
    </location>
</feature>
<name>A0A6A5S2Y2_9PLEO</name>
<evidence type="ECO:0000256" key="1">
    <source>
        <dbReference type="ARBA" id="ARBA00004141"/>
    </source>
</evidence>
<dbReference type="Gene3D" id="3.40.50.300">
    <property type="entry name" value="P-loop containing nucleotide triphosphate hydrolases"/>
    <property type="match status" value="1"/>
</dbReference>
<dbReference type="AlphaFoldDB" id="A0A6A5S2Y2"/>
<keyword evidence="10" id="KW-0378">Hydrolase</keyword>
<dbReference type="InterPro" id="IPR027417">
    <property type="entry name" value="P-loop_NTPase"/>
</dbReference>
<dbReference type="PANTHER" id="PTHR24221">
    <property type="entry name" value="ATP-BINDING CASSETTE SUB-FAMILY B"/>
    <property type="match status" value="1"/>
</dbReference>
<dbReference type="GO" id="GO:0005524">
    <property type="term" value="F:ATP binding"/>
    <property type="evidence" value="ECO:0007669"/>
    <property type="project" value="UniProtKB-KW"/>
</dbReference>
<evidence type="ECO:0000313" key="11">
    <source>
        <dbReference type="Proteomes" id="UP000800038"/>
    </source>
</evidence>
<dbReference type="PROSITE" id="PS50893">
    <property type="entry name" value="ABC_TRANSPORTER_2"/>
    <property type="match status" value="1"/>
</dbReference>
<evidence type="ECO:0000313" key="10">
    <source>
        <dbReference type="EMBL" id="KAF1935011.1"/>
    </source>
</evidence>
<evidence type="ECO:0000256" key="7">
    <source>
        <dbReference type="ARBA" id="ARBA00023136"/>
    </source>
</evidence>
<dbReference type="GO" id="GO:0005737">
    <property type="term" value="C:cytoplasm"/>
    <property type="evidence" value="ECO:0007669"/>
    <property type="project" value="UniProtKB-ARBA"/>
</dbReference>
<dbReference type="InterPro" id="IPR003439">
    <property type="entry name" value="ABC_transporter-like_ATP-bd"/>
</dbReference>
<evidence type="ECO:0000256" key="5">
    <source>
        <dbReference type="ARBA" id="ARBA00022840"/>
    </source>
</evidence>
<dbReference type="PANTHER" id="PTHR24221:SF503">
    <property type="entry name" value="MITOCHONDRIAL POTASSIUM CHANNEL ATP-BINDING SUBUNIT"/>
    <property type="match status" value="1"/>
</dbReference>
<reference evidence="10" key="1">
    <citation type="journal article" date="2020" name="Stud. Mycol.">
        <title>101 Dothideomycetes genomes: a test case for predicting lifestyles and emergence of pathogens.</title>
        <authorList>
            <person name="Haridas S."/>
            <person name="Albert R."/>
            <person name="Binder M."/>
            <person name="Bloem J."/>
            <person name="Labutti K."/>
            <person name="Salamov A."/>
            <person name="Andreopoulos B."/>
            <person name="Baker S."/>
            <person name="Barry K."/>
            <person name="Bills G."/>
            <person name="Bluhm B."/>
            <person name="Cannon C."/>
            <person name="Castanera R."/>
            <person name="Culley D."/>
            <person name="Daum C."/>
            <person name="Ezra D."/>
            <person name="Gonzalez J."/>
            <person name="Henrissat B."/>
            <person name="Kuo A."/>
            <person name="Liang C."/>
            <person name="Lipzen A."/>
            <person name="Lutzoni F."/>
            <person name="Magnuson J."/>
            <person name="Mondo S."/>
            <person name="Nolan M."/>
            <person name="Ohm R."/>
            <person name="Pangilinan J."/>
            <person name="Park H.-J."/>
            <person name="Ramirez L."/>
            <person name="Alfaro M."/>
            <person name="Sun H."/>
            <person name="Tritt A."/>
            <person name="Yoshinaga Y."/>
            <person name="Zwiers L.-H."/>
            <person name="Turgeon B."/>
            <person name="Goodwin S."/>
            <person name="Spatafora J."/>
            <person name="Crous P."/>
            <person name="Grigoriev I."/>
        </authorList>
    </citation>
    <scope>NUCLEOTIDE SEQUENCE</scope>
    <source>
        <strain evidence="10">CBS 161.51</strain>
    </source>
</reference>
<keyword evidence="7" id="KW-0472">Membrane</keyword>
<dbReference type="FunFam" id="3.40.50.300:FF:000604">
    <property type="entry name" value="ABC transporter B family member 28"/>
    <property type="match status" value="1"/>
</dbReference>
<keyword evidence="6" id="KW-1133">Transmembrane helix</keyword>
<dbReference type="GO" id="GO:0016887">
    <property type="term" value="F:ATP hydrolysis activity"/>
    <property type="evidence" value="ECO:0007669"/>
    <property type="project" value="InterPro"/>
</dbReference>
<keyword evidence="2" id="KW-0813">Transport</keyword>
<dbReference type="InterPro" id="IPR017871">
    <property type="entry name" value="ABC_transporter-like_CS"/>
</dbReference>
<sequence>MLKLLFRFYDVSEGSITIDGQDIRSVTLRSLREALGIVPQMPALFNKSILENVRYGRLKATDDEVVEACKAAAIHDKIMSFPDQYESMVGERGVRLSGGELQRVAIAQVLLKNPKIVMLDEATSAVDTGTEAIMQDAISTIFKDRTMLVVAHRLSTIVGANTILVVNKGKIIEQGTHDELLRQGGKYRELWVQQTSMG</sequence>
<dbReference type="EMBL" id="ML976328">
    <property type="protein sequence ID" value="KAF1935011.1"/>
    <property type="molecule type" value="Genomic_DNA"/>
</dbReference>
<dbReference type="EMBL" id="ML976416">
    <property type="protein sequence ID" value="KAF1934647.1"/>
    <property type="molecule type" value="Genomic_DNA"/>
</dbReference>
<evidence type="ECO:0000256" key="4">
    <source>
        <dbReference type="ARBA" id="ARBA00022741"/>
    </source>
</evidence>
<dbReference type="SUPFAM" id="SSF52540">
    <property type="entry name" value="P-loop containing nucleoside triphosphate hydrolases"/>
    <property type="match status" value="1"/>
</dbReference>
<comment type="subcellular location">
    <subcellularLocation>
        <location evidence="1">Membrane</location>
        <topology evidence="1">Multi-pass membrane protein</topology>
    </subcellularLocation>
</comment>
<keyword evidence="4" id="KW-0547">Nucleotide-binding</keyword>
<protein>
    <submittedName>
        <fullName evidence="10">P-loop containing nucleoside triphosphate hydrolase protein</fullName>
    </submittedName>
</protein>